<feature type="transmembrane region" description="Helical" evidence="1">
    <location>
        <begin position="28"/>
        <end position="52"/>
    </location>
</feature>
<keyword evidence="1" id="KW-0812">Transmembrane</keyword>
<accession>F9DMH3</accession>
<keyword evidence="1" id="KW-1133">Transmembrane helix</keyword>
<comment type="caution">
    <text evidence="2">The sequence shown here is derived from an EMBL/GenBank/DDBJ whole genome shotgun (WGS) entry which is preliminary data.</text>
</comment>
<gene>
    <name evidence="2" type="ORF">HMPREF9372_0003</name>
</gene>
<evidence type="ECO:0000256" key="1">
    <source>
        <dbReference type="SAM" id="Phobius"/>
    </source>
</evidence>
<feature type="transmembrane region" description="Helical" evidence="1">
    <location>
        <begin position="72"/>
        <end position="93"/>
    </location>
</feature>
<evidence type="ECO:0000313" key="3">
    <source>
        <dbReference type="Proteomes" id="UP000005316"/>
    </source>
</evidence>
<name>F9DMH3_9BACL</name>
<dbReference type="Proteomes" id="UP000005316">
    <property type="component" value="Unassembled WGS sequence"/>
</dbReference>
<keyword evidence="1" id="KW-0472">Membrane</keyword>
<reference evidence="2 3" key="1">
    <citation type="submission" date="2011-04" db="EMBL/GenBank/DDBJ databases">
        <authorList>
            <person name="Muzny D."/>
            <person name="Qin X."/>
            <person name="Deng J."/>
            <person name="Jiang H."/>
            <person name="Liu Y."/>
            <person name="Qu J."/>
            <person name="Song X.-Z."/>
            <person name="Zhang L."/>
            <person name="Thornton R."/>
            <person name="Coyle M."/>
            <person name="Francisco L."/>
            <person name="Jackson L."/>
            <person name="Javaid M."/>
            <person name="Korchina V."/>
            <person name="Kovar C."/>
            <person name="Mata R."/>
            <person name="Mathew T."/>
            <person name="Ngo R."/>
            <person name="Nguyen L."/>
            <person name="Nguyen N."/>
            <person name="Okwuonu G."/>
            <person name="Ongeri F."/>
            <person name="Pham C."/>
            <person name="Simmons D."/>
            <person name="Wilczek-Boney K."/>
            <person name="Hale W."/>
            <person name="Jakkamsetti A."/>
            <person name="Pham P."/>
            <person name="Ruth R."/>
            <person name="San Lucas F."/>
            <person name="Warren J."/>
            <person name="Zhang J."/>
            <person name="Zhao Z."/>
            <person name="Zhou C."/>
            <person name="Zhu D."/>
            <person name="Lee S."/>
            <person name="Bess C."/>
            <person name="Blankenburg K."/>
            <person name="Forbes L."/>
            <person name="Fu Q."/>
            <person name="Gubbala S."/>
            <person name="Hirani K."/>
            <person name="Jayaseelan J.C."/>
            <person name="Lara F."/>
            <person name="Munidasa M."/>
            <person name="Palculict T."/>
            <person name="Patil S."/>
            <person name="Pu L.-L."/>
            <person name="Saada N."/>
            <person name="Tang L."/>
            <person name="Weissenberger G."/>
            <person name="Zhu Y."/>
            <person name="Hemphill L."/>
            <person name="Shang Y."/>
            <person name="Youmans B."/>
            <person name="Ayvaz T."/>
            <person name="Ross M."/>
            <person name="Santibanez J."/>
            <person name="Aqrawi P."/>
            <person name="Gross S."/>
            <person name="Joshi V."/>
            <person name="Fowler G."/>
            <person name="Nazareth L."/>
            <person name="Reid J."/>
            <person name="Worley K."/>
            <person name="Petrosino J."/>
            <person name="Highlander S."/>
            <person name="Gibbs R."/>
        </authorList>
    </citation>
    <scope>NUCLEOTIDE SEQUENCE [LARGE SCALE GENOMIC DNA]</scope>
    <source>
        <strain evidence="2 3">2681</strain>
    </source>
</reference>
<evidence type="ECO:0000313" key="2">
    <source>
        <dbReference type="EMBL" id="EGQ27961.1"/>
    </source>
</evidence>
<dbReference type="eggNOG" id="ENOG5033C36">
    <property type="taxonomic scope" value="Bacteria"/>
</dbReference>
<proteinExistence type="predicted"/>
<dbReference type="EMBL" id="AFPZ01000001">
    <property type="protein sequence ID" value="EGQ27961.1"/>
    <property type="molecule type" value="Genomic_DNA"/>
</dbReference>
<dbReference type="STRING" id="759851.SAMN04244570_0962"/>
<sequence length="98" mass="11482">MRFRTKDLRPFITQARLLKEVIDRMNDMIFMGAGNWIGMLSTILIIICFYFTLTFFQSLRSNNERLAKQSKLAAVTCLALGLLLPVLYGFYIYNQMMR</sequence>
<organism evidence="2 3">
    <name type="scientific">Sporosarcina newyorkensis 2681</name>
    <dbReference type="NCBI Taxonomy" id="1027292"/>
    <lineage>
        <taxon>Bacteria</taxon>
        <taxon>Bacillati</taxon>
        <taxon>Bacillota</taxon>
        <taxon>Bacilli</taxon>
        <taxon>Bacillales</taxon>
        <taxon>Caryophanaceae</taxon>
        <taxon>Sporosarcina</taxon>
    </lineage>
</organism>
<dbReference type="HOGENOM" id="CLU_2332246_0_0_9"/>
<protein>
    <submittedName>
        <fullName evidence="2">Uncharacterized protein</fullName>
    </submittedName>
</protein>
<dbReference type="AlphaFoldDB" id="F9DMH3"/>